<dbReference type="EMBL" id="CP045725">
    <property type="protein sequence ID" value="QGF23858.1"/>
    <property type="molecule type" value="Genomic_DNA"/>
</dbReference>
<organism evidence="2 3">
    <name type="scientific">Raineyella fluvialis</name>
    <dbReference type="NCBI Taxonomy" id="2662261"/>
    <lineage>
        <taxon>Bacteria</taxon>
        <taxon>Bacillati</taxon>
        <taxon>Actinomycetota</taxon>
        <taxon>Actinomycetes</taxon>
        <taxon>Propionibacteriales</taxon>
        <taxon>Propionibacteriaceae</taxon>
        <taxon>Raineyella</taxon>
    </lineage>
</organism>
<feature type="compositionally biased region" description="Basic and acidic residues" evidence="1">
    <location>
        <begin position="164"/>
        <end position="182"/>
    </location>
</feature>
<evidence type="ECO:0000313" key="3">
    <source>
        <dbReference type="Proteomes" id="UP000386847"/>
    </source>
</evidence>
<name>A0A5Q2FAX5_9ACTN</name>
<protein>
    <submittedName>
        <fullName evidence="2">Uncharacterized protein</fullName>
    </submittedName>
</protein>
<evidence type="ECO:0000256" key="1">
    <source>
        <dbReference type="SAM" id="MobiDB-lite"/>
    </source>
</evidence>
<feature type="region of interest" description="Disordered" evidence="1">
    <location>
        <begin position="162"/>
        <end position="189"/>
    </location>
</feature>
<gene>
    <name evidence="2" type="ORF">Rai3103_09425</name>
</gene>
<dbReference type="AlphaFoldDB" id="A0A5Q2FAX5"/>
<dbReference type="RefSeq" id="WP_153572388.1">
    <property type="nucleotide sequence ID" value="NZ_CP045725.1"/>
</dbReference>
<evidence type="ECO:0000313" key="2">
    <source>
        <dbReference type="EMBL" id="QGF23858.1"/>
    </source>
</evidence>
<dbReference type="KEGG" id="rain:Rai3103_09425"/>
<proteinExistence type="predicted"/>
<sequence>MAGAWIYTQGTRSGRWANISLLGMEDASGIPSSEWNNITSGAGLLLFPDGKWNQGGRFHLFYKSAGAEVAAQVDDLLDPADPHYPPSPTAWQPVWRRCVDYLNHLVGGEVVVLEDFAAEWRAGVDAREAAEAEARKGVEQPDLEVAVRRAADKAKQRLNGIRARRVEEREAREAAEARESAHPQESLES</sequence>
<dbReference type="Proteomes" id="UP000386847">
    <property type="component" value="Chromosome"/>
</dbReference>
<keyword evidence="3" id="KW-1185">Reference proteome</keyword>
<accession>A0A5Q2FAX5</accession>
<reference evidence="2 3" key="1">
    <citation type="submission" date="2019-10" db="EMBL/GenBank/DDBJ databases">
        <title>Genomic analysis of Raineyella sp. CBA3103.</title>
        <authorList>
            <person name="Roh S.W."/>
        </authorList>
    </citation>
    <scope>NUCLEOTIDE SEQUENCE [LARGE SCALE GENOMIC DNA]</scope>
    <source>
        <strain evidence="2 3">CBA3103</strain>
    </source>
</reference>